<feature type="chain" id="PRO_5002249964" description="DUF7356 domain-containing protein" evidence="3">
    <location>
        <begin position="36"/>
        <end position="560"/>
    </location>
</feature>
<feature type="compositionally biased region" description="Polar residues" evidence="1">
    <location>
        <begin position="78"/>
        <end position="99"/>
    </location>
</feature>
<name>A0A0D2QQ50_GOSRA</name>
<dbReference type="PANTHER" id="PTHR34200:SF8">
    <property type="entry name" value="TRANSMEMBRANE PROTEIN"/>
    <property type="match status" value="1"/>
</dbReference>
<sequence length="560" mass="60653">SYCSTKIGFMLNMERNYVLLMGFFLLLVAVDCSSSDPKTGLNQKLDGTVELLKENGESKSVSDSIGIKNLKGNGGDQTNGSKGDIGSDTSKSNLKLQSGSNGGENLVKDGKDSSSEAEGNSDNEQRGDIEHKGREESHVEAGGKTDSGEGDNVQKAKQESHFDAVGKADGGKGDNEHKGKDESRFEAGGKVDSTKGDKEQKGKEDSQFEARGKADGGKGDKEGQESKGVMDGAKEGDNEQKGQKESNLKTRGETNGVKEVDNVQKGLEESKHDNKGNTDGEIEGNNVQKGQEKSNIEAKEKTDGEEKGKPGDSENHKEVKSEKDKTQNLVMPPPPPTWKDGFRGEECDPSNMCMDKNKRFAACLRVPGNESPDLSLLIQNKGKGALAIKISAPAFVRLEKTDVQIQEKQDRKVKVSIEGSGIGNMIVLKDGKGECSLDFKELIVHNSATSYVNFLSQTPTTAFIFLAAIMILASGWMCMSFRRKILASNSLKYRRLDMELPVSVAAKAEPERDVNDGWDNSWGDDWDDEEAPMTPSKPVTPGLSSKGLASRRLSKEGWKD</sequence>
<dbReference type="InterPro" id="IPR055780">
    <property type="entry name" value="DUF7356"/>
</dbReference>
<feature type="signal peptide" evidence="3">
    <location>
        <begin position="1"/>
        <end position="35"/>
    </location>
</feature>
<feature type="domain" description="DUF7356" evidence="4">
    <location>
        <begin position="340"/>
        <end position="442"/>
    </location>
</feature>
<evidence type="ECO:0000313" key="6">
    <source>
        <dbReference type="Proteomes" id="UP000032304"/>
    </source>
</evidence>
<accession>A0A0D2QQ50</accession>
<dbReference type="eggNOG" id="ENOG502RIWN">
    <property type="taxonomic scope" value="Eukaryota"/>
</dbReference>
<keyword evidence="2" id="KW-0812">Transmembrane</keyword>
<evidence type="ECO:0000259" key="4">
    <source>
        <dbReference type="Pfam" id="PF24053"/>
    </source>
</evidence>
<proteinExistence type="predicted"/>
<feature type="compositionally biased region" description="Basic and acidic residues" evidence="1">
    <location>
        <begin position="123"/>
        <end position="225"/>
    </location>
</feature>
<organism evidence="5 6">
    <name type="scientific">Gossypium raimondii</name>
    <name type="common">Peruvian cotton</name>
    <name type="synonym">Gossypium klotzschianum subsp. raimondii</name>
    <dbReference type="NCBI Taxonomy" id="29730"/>
    <lineage>
        <taxon>Eukaryota</taxon>
        <taxon>Viridiplantae</taxon>
        <taxon>Streptophyta</taxon>
        <taxon>Embryophyta</taxon>
        <taxon>Tracheophyta</taxon>
        <taxon>Spermatophyta</taxon>
        <taxon>Magnoliopsida</taxon>
        <taxon>eudicotyledons</taxon>
        <taxon>Gunneridae</taxon>
        <taxon>Pentapetalae</taxon>
        <taxon>rosids</taxon>
        <taxon>malvids</taxon>
        <taxon>Malvales</taxon>
        <taxon>Malvaceae</taxon>
        <taxon>Malvoideae</taxon>
        <taxon>Gossypium</taxon>
    </lineage>
</organism>
<gene>
    <name evidence="5" type="ORF">B456_003G080900</name>
</gene>
<feature type="compositionally biased region" description="Acidic residues" evidence="1">
    <location>
        <begin position="522"/>
        <end position="531"/>
    </location>
</feature>
<dbReference type="Gramene" id="KJB19016">
    <property type="protein sequence ID" value="KJB19016"/>
    <property type="gene ID" value="B456_003G080900"/>
</dbReference>
<feature type="region of interest" description="Disordered" evidence="1">
    <location>
        <begin position="511"/>
        <end position="560"/>
    </location>
</feature>
<evidence type="ECO:0000256" key="1">
    <source>
        <dbReference type="SAM" id="MobiDB-lite"/>
    </source>
</evidence>
<evidence type="ECO:0000256" key="3">
    <source>
        <dbReference type="SAM" id="SignalP"/>
    </source>
</evidence>
<feature type="region of interest" description="Disordered" evidence="1">
    <location>
        <begin position="56"/>
        <end position="342"/>
    </location>
</feature>
<dbReference type="Pfam" id="PF24053">
    <property type="entry name" value="DUF7356"/>
    <property type="match status" value="1"/>
</dbReference>
<protein>
    <recommendedName>
        <fullName evidence="4">DUF7356 domain-containing protein</fullName>
    </recommendedName>
</protein>
<feature type="non-terminal residue" evidence="5">
    <location>
        <position position="1"/>
    </location>
</feature>
<dbReference type="PANTHER" id="PTHR34200">
    <property type="entry name" value="DENTIN SIALOPHOSPHOPROTEIN-LIKE ISOFORM X1"/>
    <property type="match status" value="1"/>
</dbReference>
<evidence type="ECO:0000313" key="5">
    <source>
        <dbReference type="EMBL" id="KJB19016.1"/>
    </source>
</evidence>
<dbReference type="Proteomes" id="UP000032304">
    <property type="component" value="Chromosome 3"/>
</dbReference>
<keyword evidence="2" id="KW-1133">Transmembrane helix</keyword>
<keyword evidence="6" id="KW-1185">Reference proteome</keyword>
<keyword evidence="2" id="KW-0472">Membrane</keyword>
<evidence type="ECO:0000256" key="2">
    <source>
        <dbReference type="SAM" id="Phobius"/>
    </source>
</evidence>
<feature type="transmembrane region" description="Helical" evidence="2">
    <location>
        <begin position="462"/>
        <end position="481"/>
    </location>
</feature>
<keyword evidence="3" id="KW-0732">Signal</keyword>
<feature type="compositionally biased region" description="Basic and acidic residues" evidence="1">
    <location>
        <begin position="290"/>
        <end position="326"/>
    </location>
</feature>
<dbReference type="EMBL" id="CM001742">
    <property type="protein sequence ID" value="KJB19016.1"/>
    <property type="molecule type" value="Genomic_DNA"/>
</dbReference>
<reference evidence="5 6" key="1">
    <citation type="journal article" date="2012" name="Nature">
        <title>Repeated polyploidization of Gossypium genomes and the evolution of spinnable cotton fibres.</title>
        <authorList>
            <person name="Paterson A.H."/>
            <person name="Wendel J.F."/>
            <person name="Gundlach H."/>
            <person name="Guo H."/>
            <person name="Jenkins J."/>
            <person name="Jin D."/>
            <person name="Llewellyn D."/>
            <person name="Showmaker K.C."/>
            <person name="Shu S."/>
            <person name="Udall J."/>
            <person name="Yoo M.J."/>
            <person name="Byers R."/>
            <person name="Chen W."/>
            <person name="Doron-Faigenboim A."/>
            <person name="Duke M.V."/>
            <person name="Gong L."/>
            <person name="Grimwood J."/>
            <person name="Grover C."/>
            <person name="Grupp K."/>
            <person name="Hu G."/>
            <person name="Lee T.H."/>
            <person name="Li J."/>
            <person name="Lin L."/>
            <person name="Liu T."/>
            <person name="Marler B.S."/>
            <person name="Page J.T."/>
            <person name="Roberts A.W."/>
            <person name="Romanel E."/>
            <person name="Sanders W.S."/>
            <person name="Szadkowski E."/>
            <person name="Tan X."/>
            <person name="Tang H."/>
            <person name="Xu C."/>
            <person name="Wang J."/>
            <person name="Wang Z."/>
            <person name="Zhang D."/>
            <person name="Zhang L."/>
            <person name="Ashrafi H."/>
            <person name="Bedon F."/>
            <person name="Bowers J.E."/>
            <person name="Brubaker C.L."/>
            <person name="Chee P.W."/>
            <person name="Das S."/>
            <person name="Gingle A.R."/>
            <person name="Haigler C.H."/>
            <person name="Harker D."/>
            <person name="Hoffmann L.V."/>
            <person name="Hovav R."/>
            <person name="Jones D.C."/>
            <person name="Lemke C."/>
            <person name="Mansoor S."/>
            <person name="ur Rahman M."/>
            <person name="Rainville L.N."/>
            <person name="Rambani A."/>
            <person name="Reddy U.K."/>
            <person name="Rong J.K."/>
            <person name="Saranga Y."/>
            <person name="Scheffler B.E."/>
            <person name="Scheffler J.A."/>
            <person name="Stelly D.M."/>
            <person name="Triplett B.A."/>
            <person name="Van Deynze A."/>
            <person name="Vaslin M.F."/>
            <person name="Waghmare V.N."/>
            <person name="Walford S.A."/>
            <person name="Wright R.J."/>
            <person name="Zaki E.A."/>
            <person name="Zhang T."/>
            <person name="Dennis E.S."/>
            <person name="Mayer K.F."/>
            <person name="Peterson D.G."/>
            <person name="Rokhsar D.S."/>
            <person name="Wang X."/>
            <person name="Schmutz J."/>
        </authorList>
    </citation>
    <scope>NUCLEOTIDE SEQUENCE [LARGE SCALE GENOMIC DNA]</scope>
</reference>
<feature type="compositionally biased region" description="Basic and acidic residues" evidence="1">
    <location>
        <begin position="232"/>
        <end position="278"/>
    </location>
</feature>
<dbReference type="AlphaFoldDB" id="A0A0D2QQ50"/>